<evidence type="ECO:0000256" key="8">
    <source>
        <dbReference type="ARBA" id="ARBA00038436"/>
    </source>
</evidence>
<evidence type="ECO:0000256" key="4">
    <source>
        <dbReference type="ARBA" id="ARBA00022519"/>
    </source>
</evidence>
<evidence type="ECO:0000313" key="12">
    <source>
        <dbReference type="Proteomes" id="UP000002190"/>
    </source>
</evidence>
<accession>D5WKB2</accession>
<evidence type="ECO:0000256" key="9">
    <source>
        <dbReference type="RuleBase" id="RU369079"/>
    </source>
</evidence>
<dbReference type="GO" id="GO:0005886">
    <property type="term" value="C:plasma membrane"/>
    <property type="evidence" value="ECO:0007669"/>
    <property type="project" value="UniProtKB-SubCell"/>
</dbReference>
<evidence type="ECO:0000256" key="5">
    <source>
        <dbReference type="ARBA" id="ARBA00022692"/>
    </source>
</evidence>
<sequence length="177" mass="19053">MEKLARNLMFIDDLVLKITLFLCGGLLLTMVCVAGLGVVFRFILQDSLSWSDELAAYLFVWLTCLGAAAGAKLRVHPEVRVLADRCPPIFAQTLADLTDCVVLALGAVFVMYGGEMLELMGTETATSLPVSMVYPYLSIPVCGALLVFHSAVRIAVSHLAPGAQTRPSLLQGVSEHI</sequence>
<dbReference type="HOGENOM" id="CLU_086356_9_4_4"/>
<reference evidence="11 12" key="2">
    <citation type="journal article" date="2012" name="J. Bacteriol.">
        <title>Genome Sequences of Burkholderia sp. Strains CCGE1002 and H160, Isolated from Legume Nodules in Mexico and Brazil.</title>
        <authorList>
            <person name="Ormeno-Orrillo E."/>
            <person name="Rogel M.A."/>
            <person name="Chueire L.M."/>
            <person name="Tiedje J.M."/>
            <person name="Martinez-Romero E."/>
            <person name="Hungria M."/>
        </authorList>
    </citation>
    <scope>NUCLEOTIDE SEQUENCE [LARGE SCALE GENOMIC DNA]</scope>
    <source>
        <strain evidence="11 12">CCGE1002</strain>
    </source>
</reference>
<dbReference type="Pfam" id="PF04290">
    <property type="entry name" value="DctQ"/>
    <property type="match status" value="1"/>
</dbReference>
<feature type="transmembrane region" description="Helical" evidence="9">
    <location>
        <begin position="55"/>
        <end position="73"/>
    </location>
</feature>
<feature type="transmembrane region" description="Helical" evidence="9">
    <location>
        <begin position="20"/>
        <end position="43"/>
    </location>
</feature>
<evidence type="ECO:0000313" key="11">
    <source>
        <dbReference type="EMBL" id="ADG19658.1"/>
    </source>
</evidence>
<evidence type="ECO:0000256" key="1">
    <source>
        <dbReference type="ARBA" id="ARBA00004429"/>
    </source>
</evidence>
<dbReference type="eggNOG" id="COG3090">
    <property type="taxonomic scope" value="Bacteria"/>
</dbReference>
<dbReference type="STRING" id="640511.BC1002_5764"/>
<proteinExistence type="inferred from homology"/>
<comment type="function">
    <text evidence="9">Part of the tripartite ATP-independent periplasmic (TRAP) transport system.</text>
</comment>
<dbReference type="RefSeq" id="WP_013093449.1">
    <property type="nucleotide sequence ID" value="NC_014119.1"/>
</dbReference>
<keyword evidence="4 9" id="KW-0997">Cell inner membrane</keyword>
<organism evidence="11 12">
    <name type="scientific">Paraburkholderia atlantica</name>
    <dbReference type="NCBI Taxonomy" id="2654982"/>
    <lineage>
        <taxon>Bacteria</taxon>
        <taxon>Pseudomonadati</taxon>
        <taxon>Pseudomonadota</taxon>
        <taxon>Betaproteobacteria</taxon>
        <taxon>Burkholderiales</taxon>
        <taxon>Burkholderiaceae</taxon>
        <taxon>Paraburkholderia</taxon>
    </lineage>
</organism>
<dbReference type="GO" id="GO:0022857">
    <property type="term" value="F:transmembrane transporter activity"/>
    <property type="evidence" value="ECO:0007669"/>
    <property type="project" value="UniProtKB-UniRule"/>
</dbReference>
<feature type="domain" description="Tripartite ATP-independent periplasmic transporters DctQ component" evidence="10">
    <location>
        <begin position="30"/>
        <end position="155"/>
    </location>
</feature>
<dbReference type="InterPro" id="IPR055348">
    <property type="entry name" value="DctQ"/>
</dbReference>
<evidence type="ECO:0000256" key="3">
    <source>
        <dbReference type="ARBA" id="ARBA00022475"/>
    </source>
</evidence>
<keyword evidence="5 9" id="KW-0812">Transmembrane</keyword>
<dbReference type="EMBL" id="CP002015">
    <property type="protein sequence ID" value="ADG19658.1"/>
    <property type="molecule type" value="Genomic_DNA"/>
</dbReference>
<comment type="subcellular location">
    <subcellularLocation>
        <location evidence="1 9">Cell inner membrane</location>
        <topology evidence="1 9">Multi-pass membrane protein</topology>
    </subcellularLocation>
</comment>
<keyword evidence="6 9" id="KW-1133">Transmembrane helix</keyword>
<dbReference type="AlphaFoldDB" id="D5WKB2"/>
<gene>
    <name evidence="11" type="ordered locus">BC1002_5764</name>
</gene>
<feature type="transmembrane region" description="Helical" evidence="9">
    <location>
        <begin position="133"/>
        <end position="156"/>
    </location>
</feature>
<reference evidence="12" key="1">
    <citation type="submission" date="2010-04" db="EMBL/GenBank/DDBJ databases">
        <title>Complete sequence of chromosome 3 of Burkholderia sp. CCGE1002.</title>
        <authorList>
            <consortium name="US DOE Joint Genome Institute"/>
            <person name="Lucas S."/>
            <person name="Copeland A."/>
            <person name="Lapidus A."/>
            <person name="Cheng J.-F."/>
            <person name="Bruce D."/>
            <person name="Goodwin L."/>
            <person name="Pitluck S."/>
            <person name="Chertkov O."/>
            <person name="Detter J.C."/>
            <person name="Han C."/>
            <person name="Tapia R."/>
            <person name="Land M."/>
            <person name="Hauser L."/>
            <person name="Kyrpides N."/>
            <person name="Ovchinnikova G."/>
            <person name="Martinez-Romero E."/>
            <person name="Hernandez M.A.R."/>
            <person name="Tiedje J.M."/>
            <person name="Woyke T."/>
        </authorList>
    </citation>
    <scope>NUCLEOTIDE SEQUENCE [LARGE SCALE GENOMIC DNA]</scope>
    <source>
        <strain evidence="12">CCGE1002</strain>
    </source>
</reference>
<comment type="subunit">
    <text evidence="9">The complex comprises the extracytoplasmic solute receptor protein and the two transmembrane proteins.</text>
</comment>
<keyword evidence="2 9" id="KW-0813">Transport</keyword>
<dbReference type="KEGG" id="bge:BC1002_5764"/>
<evidence type="ECO:0000259" key="10">
    <source>
        <dbReference type="Pfam" id="PF04290"/>
    </source>
</evidence>
<keyword evidence="7 9" id="KW-0472">Membrane</keyword>
<dbReference type="InterPro" id="IPR007387">
    <property type="entry name" value="TRAP_DctQ"/>
</dbReference>
<evidence type="ECO:0000256" key="2">
    <source>
        <dbReference type="ARBA" id="ARBA00022448"/>
    </source>
</evidence>
<dbReference type="GeneID" id="301096905"/>
<dbReference type="GO" id="GO:0015740">
    <property type="term" value="P:C4-dicarboxylate transport"/>
    <property type="evidence" value="ECO:0007669"/>
    <property type="project" value="TreeGrafter"/>
</dbReference>
<evidence type="ECO:0000256" key="7">
    <source>
        <dbReference type="ARBA" id="ARBA00023136"/>
    </source>
</evidence>
<keyword evidence="3" id="KW-1003">Cell membrane</keyword>
<comment type="similarity">
    <text evidence="8 9">Belongs to the TRAP transporter small permease family.</text>
</comment>
<dbReference type="PANTHER" id="PTHR35011:SF2">
    <property type="entry name" value="2,3-DIKETO-L-GULONATE TRAP TRANSPORTER SMALL PERMEASE PROTEIN YIAM"/>
    <property type="match status" value="1"/>
</dbReference>
<dbReference type="Proteomes" id="UP000002190">
    <property type="component" value="Chromosome 3"/>
</dbReference>
<feature type="transmembrane region" description="Helical" evidence="9">
    <location>
        <begin position="94"/>
        <end position="113"/>
    </location>
</feature>
<protein>
    <recommendedName>
        <fullName evidence="9">TRAP transporter small permease protein</fullName>
    </recommendedName>
</protein>
<evidence type="ECO:0000256" key="6">
    <source>
        <dbReference type="ARBA" id="ARBA00022989"/>
    </source>
</evidence>
<name>D5WKB2_PARAM</name>
<dbReference type="PANTHER" id="PTHR35011">
    <property type="entry name" value="2,3-DIKETO-L-GULONATE TRAP TRANSPORTER SMALL PERMEASE PROTEIN YIAM"/>
    <property type="match status" value="1"/>
</dbReference>